<dbReference type="GeneID" id="17310613"/>
<dbReference type="PANTHER" id="PTHR31296">
    <property type="entry name" value="UPF0565 PROTEIN C2ORF69"/>
    <property type="match status" value="1"/>
</dbReference>
<dbReference type="KEGG" id="gtt:GUITHDRAFT_132566"/>
<dbReference type="OrthoDB" id="419333at2759"/>
<evidence type="ECO:0000313" key="2">
    <source>
        <dbReference type="EMBL" id="EKX54170.1"/>
    </source>
</evidence>
<protein>
    <submittedName>
        <fullName evidence="2 3">Uncharacterized protein</fullName>
    </submittedName>
</protein>
<dbReference type="InterPro" id="IPR018881">
    <property type="entry name" value="C2orf69_mit"/>
</dbReference>
<dbReference type="OMA" id="DIMSCHP"/>
<evidence type="ECO:0000313" key="4">
    <source>
        <dbReference type="Proteomes" id="UP000011087"/>
    </source>
</evidence>
<reference evidence="3" key="3">
    <citation type="submission" date="2016-03" db="UniProtKB">
        <authorList>
            <consortium name="EnsemblProtists"/>
        </authorList>
    </citation>
    <scope>IDENTIFICATION</scope>
</reference>
<dbReference type="Pfam" id="PF10561">
    <property type="entry name" value="C2orf69"/>
    <property type="match status" value="1"/>
</dbReference>
<feature type="region of interest" description="Disordered" evidence="1">
    <location>
        <begin position="1"/>
        <end position="22"/>
    </location>
</feature>
<name>L1K135_GUITC</name>
<gene>
    <name evidence="2" type="ORF">GUITHDRAFT_132566</name>
</gene>
<proteinExistence type="predicted"/>
<dbReference type="PaxDb" id="55529-EKX54170"/>
<dbReference type="EMBL" id="JH992968">
    <property type="protein sequence ID" value="EKX54170.1"/>
    <property type="molecule type" value="Genomic_DNA"/>
</dbReference>
<dbReference type="HOGENOM" id="CLU_028841_1_0_1"/>
<keyword evidence="4" id="KW-1185">Reference proteome</keyword>
<evidence type="ECO:0000313" key="3">
    <source>
        <dbReference type="EnsemblProtists" id="EKX54170"/>
    </source>
</evidence>
<dbReference type="Proteomes" id="UP000011087">
    <property type="component" value="Unassembled WGS sequence"/>
</dbReference>
<dbReference type="eggNOG" id="KOG2800">
    <property type="taxonomic scope" value="Eukaryota"/>
</dbReference>
<organism evidence="2">
    <name type="scientific">Guillardia theta (strain CCMP2712)</name>
    <name type="common">Cryptophyte</name>
    <dbReference type="NCBI Taxonomy" id="905079"/>
    <lineage>
        <taxon>Eukaryota</taxon>
        <taxon>Cryptophyceae</taxon>
        <taxon>Pyrenomonadales</taxon>
        <taxon>Geminigeraceae</taxon>
        <taxon>Guillardia</taxon>
    </lineage>
</organism>
<dbReference type="AlphaFoldDB" id="L1K135"/>
<dbReference type="EnsemblProtists" id="EKX54170">
    <property type="protein sequence ID" value="EKX54170"/>
    <property type="gene ID" value="GUITHDRAFT_132566"/>
</dbReference>
<dbReference type="GO" id="GO:0005739">
    <property type="term" value="C:mitochondrion"/>
    <property type="evidence" value="ECO:0007669"/>
    <property type="project" value="TreeGrafter"/>
</dbReference>
<reference evidence="2 4" key="1">
    <citation type="journal article" date="2012" name="Nature">
        <title>Algal genomes reveal evolutionary mosaicism and the fate of nucleomorphs.</title>
        <authorList>
            <consortium name="DOE Joint Genome Institute"/>
            <person name="Curtis B.A."/>
            <person name="Tanifuji G."/>
            <person name="Burki F."/>
            <person name="Gruber A."/>
            <person name="Irimia M."/>
            <person name="Maruyama S."/>
            <person name="Arias M.C."/>
            <person name="Ball S.G."/>
            <person name="Gile G.H."/>
            <person name="Hirakawa Y."/>
            <person name="Hopkins J.F."/>
            <person name="Kuo A."/>
            <person name="Rensing S.A."/>
            <person name="Schmutz J."/>
            <person name="Symeonidi A."/>
            <person name="Elias M."/>
            <person name="Eveleigh R.J."/>
            <person name="Herman E.K."/>
            <person name="Klute M.J."/>
            <person name="Nakayama T."/>
            <person name="Obornik M."/>
            <person name="Reyes-Prieto A."/>
            <person name="Armbrust E.V."/>
            <person name="Aves S.J."/>
            <person name="Beiko R.G."/>
            <person name="Coutinho P."/>
            <person name="Dacks J.B."/>
            <person name="Durnford D.G."/>
            <person name="Fast N.M."/>
            <person name="Green B.R."/>
            <person name="Grisdale C.J."/>
            <person name="Hempel F."/>
            <person name="Henrissat B."/>
            <person name="Hoppner M.P."/>
            <person name="Ishida K."/>
            <person name="Kim E."/>
            <person name="Koreny L."/>
            <person name="Kroth P.G."/>
            <person name="Liu Y."/>
            <person name="Malik S.B."/>
            <person name="Maier U.G."/>
            <person name="McRose D."/>
            <person name="Mock T."/>
            <person name="Neilson J.A."/>
            <person name="Onodera N.T."/>
            <person name="Poole A.M."/>
            <person name="Pritham E.J."/>
            <person name="Richards T.A."/>
            <person name="Rocap G."/>
            <person name="Roy S.W."/>
            <person name="Sarai C."/>
            <person name="Schaack S."/>
            <person name="Shirato S."/>
            <person name="Slamovits C.H."/>
            <person name="Spencer D.F."/>
            <person name="Suzuki S."/>
            <person name="Worden A.Z."/>
            <person name="Zauner S."/>
            <person name="Barry K."/>
            <person name="Bell C."/>
            <person name="Bharti A.K."/>
            <person name="Crow J.A."/>
            <person name="Grimwood J."/>
            <person name="Kramer R."/>
            <person name="Lindquist E."/>
            <person name="Lucas S."/>
            <person name="Salamov A."/>
            <person name="McFadden G.I."/>
            <person name="Lane C.E."/>
            <person name="Keeling P.J."/>
            <person name="Gray M.W."/>
            <person name="Grigoriev I.V."/>
            <person name="Archibald J.M."/>
        </authorList>
    </citation>
    <scope>NUCLEOTIDE SEQUENCE</scope>
    <source>
        <strain evidence="2 4">CCMP2712</strain>
    </source>
</reference>
<reference evidence="4" key="2">
    <citation type="submission" date="2012-11" db="EMBL/GenBank/DDBJ databases">
        <authorList>
            <person name="Kuo A."/>
            <person name="Curtis B.A."/>
            <person name="Tanifuji G."/>
            <person name="Burki F."/>
            <person name="Gruber A."/>
            <person name="Irimia M."/>
            <person name="Maruyama S."/>
            <person name="Arias M.C."/>
            <person name="Ball S.G."/>
            <person name="Gile G.H."/>
            <person name="Hirakawa Y."/>
            <person name="Hopkins J.F."/>
            <person name="Rensing S.A."/>
            <person name="Schmutz J."/>
            <person name="Symeonidi A."/>
            <person name="Elias M."/>
            <person name="Eveleigh R.J."/>
            <person name="Herman E.K."/>
            <person name="Klute M.J."/>
            <person name="Nakayama T."/>
            <person name="Obornik M."/>
            <person name="Reyes-Prieto A."/>
            <person name="Armbrust E.V."/>
            <person name="Aves S.J."/>
            <person name="Beiko R.G."/>
            <person name="Coutinho P."/>
            <person name="Dacks J.B."/>
            <person name="Durnford D.G."/>
            <person name="Fast N.M."/>
            <person name="Green B.R."/>
            <person name="Grisdale C."/>
            <person name="Hempe F."/>
            <person name="Henrissat B."/>
            <person name="Hoppner M.P."/>
            <person name="Ishida K.-I."/>
            <person name="Kim E."/>
            <person name="Koreny L."/>
            <person name="Kroth P.G."/>
            <person name="Liu Y."/>
            <person name="Malik S.-B."/>
            <person name="Maier U.G."/>
            <person name="McRose D."/>
            <person name="Mock T."/>
            <person name="Neilson J.A."/>
            <person name="Onodera N.T."/>
            <person name="Poole A.M."/>
            <person name="Pritham E.J."/>
            <person name="Richards T.A."/>
            <person name="Rocap G."/>
            <person name="Roy S.W."/>
            <person name="Sarai C."/>
            <person name="Schaack S."/>
            <person name="Shirato S."/>
            <person name="Slamovits C.H."/>
            <person name="Spencer D.F."/>
            <person name="Suzuki S."/>
            <person name="Worden A.Z."/>
            <person name="Zauner S."/>
            <person name="Barry K."/>
            <person name="Bell C."/>
            <person name="Bharti A.K."/>
            <person name="Crow J.A."/>
            <person name="Grimwood J."/>
            <person name="Kramer R."/>
            <person name="Lindquist E."/>
            <person name="Lucas S."/>
            <person name="Salamov A."/>
            <person name="McFadden G.I."/>
            <person name="Lane C.E."/>
            <person name="Keeling P.J."/>
            <person name="Gray M.W."/>
            <person name="Grigoriev I.V."/>
            <person name="Archibald J.M."/>
        </authorList>
    </citation>
    <scope>NUCLEOTIDE SEQUENCE</scope>
    <source>
        <strain evidence="4">CCMP2712</strain>
    </source>
</reference>
<feature type="region of interest" description="Disordered" evidence="1">
    <location>
        <begin position="253"/>
        <end position="274"/>
    </location>
</feature>
<dbReference type="RefSeq" id="XP_005841150.1">
    <property type="nucleotide sequence ID" value="XM_005841093.1"/>
</dbReference>
<accession>L1K135</accession>
<dbReference type="PANTHER" id="PTHR31296:SF1">
    <property type="entry name" value="MITOCHONDRIAL PROTEIN C2ORF69"/>
    <property type="match status" value="1"/>
</dbReference>
<evidence type="ECO:0000256" key="1">
    <source>
        <dbReference type="SAM" id="MobiDB-lite"/>
    </source>
</evidence>
<sequence length="389" mass="42633">MAARGLVATVENRDSSCSPGQGSQSAFHNAAWAMRIGGAAAAMMAAMMGSMRGMSESSTRVHARSIKQVRVEAAGSMRARGTFGTDMVWYSIKSNTPASTVVFFGGDILSIMMILALTADDEDILRLSKPENIIALLQEKFKSPARGSQNFTVGNECVNVFVIEPTRVQDGVWSCFDNFMESTRSGEPTKGYAQQGKALLQLSSLLRSTMRSVPEIEKELCDLGRTVLVGFSKGGVVLNQMLAELSAGTAKSSSSELQLQEDGDMSNGNSQDDSEKRVLIDEVHYVDAGLNSRGAYLTHPEIIESDGSDNAFVPADMRARQICRACRSIGEIEPSRRRKWVGDEKDRMVALMRKNKMSVTERIYMEEEEASLAMHFRCTCLEAMNVEQE</sequence>